<dbReference type="GO" id="GO:0005737">
    <property type="term" value="C:cytoplasm"/>
    <property type="evidence" value="ECO:0007669"/>
    <property type="project" value="TreeGrafter"/>
</dbReference>
<dbReference type="Gene3D" id="3.90.1150.10">
    <property type="entry name" value="Aspartate Aminotransferase, domain 1"/>
    <property type="match status" value="1"/>
</dbReference>
<name>A0A1E3NLL8_9ASCO</name>
<dbReference type="InterPro" id="IPR054542">
    <property type="entry name" value="Cys_met_metab_PP"/>
</dbReference>
<evidence type="ECO:0000256" key="1">
    <source>
        <dbReference type="ARBA" id="ARBA00001933"/>
    </source>
</evidence>
<dbReference type="InterPro" id="IPR000277">
    <property type="entry name" value="Cys/Met-Metab_PyrdxlP-dep_enz"/>
</dbReference>
<comment type="cofactor">
    <cofactor evidence="1 4">
        <name>pyridoxal 5'-phosphate</name>
        <dbReference type="ChEBI" id="CHEBI:597326"/>
    </cofactor>
</comment>
<dbReference type="AlphaFoldDB" id="A0A1E3NLL8"/>
<gene>
    <name evidence="5" type="ORF">PICMEDRAFT_105364</name>
</gene>
<evidence type="ECO:0000256" key="4">
    <source>
        <dbReference type="RuleBase" id="RU362118"/>
    </source>
</evidence>
<dbReference type="GO" id="GO:0030170">
    <property type="term" value="F:pyridoxal phosphate binding"/>
    <property type="evidence" value="ECO:0007669"/>
    <property type="project" value="InterPro"/>
</dbReference>
<keyword evidence="6" id="KW-1185">Reference proteome</keyword>
<dbReference type="PANTHER" id="PTHR11808">
    <property type="entry name" value="TRANS-SULFURATION ENZYME FAMILY MEMBER"/>
    <property type="match status" value="1"/>
</dbReference>
<evidence type="ECO:0000313" key="5">
    <source>
        <dbReference type="EMBL" id="ODQ47024.1"/>
    </source>
</evidence>
<dbReference type="EMBL" id="KV454002">
    <property type="protein sequence ID" value="ODQ47024.1"/>
    <property type="molecule type" value="Genomic_DNA"/>
</dbReference>
<dbReference type="Proteomes" id="UP000094455">
    <property type="component" value="Unassembled WGS sequence"/>
</dbReference>
<dbReference type="GeneID" id="30176370"/>
<evidence type="ECO:0008006" key="7">
    <source>
        <dbReference type="Google" id="ProtNLM"/>
    </source>
</evidence>
<dbReference type="SUPFAM" id="SSF53383">
    <property type="entry name" value="PLP-dependent transferases"/>
    <property type="match status" value="1"/>
</dbReference>
<dbReference type="FunFam" id="3.40.640.10:FF:000072">
    <property type="entry name" value="Putative cystathionine beta-lyase"/>
    <property type="match status" value="1"/>
</dbReference>
<dbReference type="InterPro" id="IPR015424">
    <property type="entry name" value="PyrdxlP-dep_Trfase"/>
</dbReference>
<dbReference type="GO" id="GO:0019346">
    <property type="term" value="P:transsulfuration"/>
    <property type="evidence" value="ECO:0007669"/>
    <property type="project" value="InterPro"/>
</dbReference>
<protein>
    <recommendedName>
        <fullName evidence="7">Cystathionine gamma-synthase</fullName>
    </recommendedName>
</protein>
<evidence type="ECO:0000256" key="2">
    <source>
        <dbReference type="ARBA" id="ARBA00022898"/>
    </source>
</evidence>
<dbReference type="InterPro" id="IPR015422">
    <property type="entry name" value="PyrdxlP-dep_Trfase_small"/>
</dbReference>
<evidence type="ECO:0000256" key="3">
    <source>
        <dbReference type="PIRSR" id="PIRSR001434-2"/>
    </source>
</evidence>
<dbReference type="OrthoDB" id="3512640at2759"/>
<dbReference type="InterPro" id="IPR015421">
    <property type="entry name" value="PyrdxlP-dep_Trfase_major"/>
</dbReference>
<sequence>MPGISTNSIHADQELNRVIDVVPPINVTTTFRYPDDPEDIKPAVEYRDAEYDPSTSRPIYSRIGHPNSTRVEKVLGKITGGECVIYNSGLSAFFAAIMHFNPKTVAIGDGYHGCHNILHLLEKNYGLKIVGLDQLDQLSKGDLIHIETPENPFSIVHDIQYYVTKAKEIGAFTLVDATFAPPPLSDPFDFDVDMVMHSATKYFGGHSDLLAGTLTTKDPNLKLQLASVRPFLGTNIANLEAYLMLRSLRTYELRINQQSTSATKIVKYLNEHKDSYPSLTKIHHSSLQKDAFVAKQMKGGDAPVFSIELSTPLKAKSLPSKLKYFQHATSLGGVESLIEWRAVTDASASQNLLRVSVGIENTEDLIADLDAALKQS</sequence>
<proteinExistence type="inferred from homology"/>
<dbReference type="PROSITE" id="PS00868">
    <property type="entry name" value="CYS_MET_METAB_PP"/>
    <property type="match status" value="1"/>
</dbReference>
<dbReference type="Gene3D" id="3.40.640.10">
    <property type="entry name" value="Type I PLP-dependent aspartate aminotransferase-like (Major domain)"/>
    <property type="match status" value="1"/>
</dbReference>
<dbReference type="PANTHER" id="PTHR11808:SF35">
    <property type="entry name" value="CYSTATHIONINE GAMMA-SYNTHASE (AFU_ORTHOLOGUE AFUA_7G01590)"/>
    <property type="match status" value="1"/>
</dbReference>
<dbReference type="RefSeq" id="XP_019018137.1">
    <property type="nucleotide sequence ID" value="XM_019159683.1"/>
</dbReference>
<organism evidence="5 6">
    <name type="scientific">Pichia membranifaciens NRRL Y-2026</name>
    <dbReference type="NCBI Taxonomy" id="763406"/>
    <lineage>
        <taxon>Eukaryota</taxon>
        <taxon>Fungi</taxon>
        <taxon>Dikarya</taxon>
        <taxon>Ascomycota</taxon>
        <taxon>Saccharomycotina</taxon>
        <taxon>Pichiomycetes</taxon>
        <taxon>Pichiales</taxon>
        <taxon>Pichiaceae</taxon>
        <taxon>Pichia</taxon>
    </lineage>
</organism>
<comment type="similarity">
    <text evidence="4">Belongs to the trans-sulfuration enzymes family.</text>
</comment>
<dbReference type="PIRSF" id="PIRSF001434">
    <property type="entry name" value="CGS"/>
    <property type="match status" value="1"/>
</dbReference>
<dbReference type="STRING" id="763406.A0A1E3NLL8"/>
<dbReference type="GO" id="GO:0016846">
    <property type="term" value="F:carbon-sulfur lyase activity"/>
    <property type="evidence" value="ECO:0007669"/>
    <property type="project" value="TreeGrafter"/>
</dbReference>
<accession>A0A1E3NLL8</accession>
<feature type="modified residue" description="N6-(pyridoxal phosphate)lysine" evidence="3">
    <location>
        <position position="201"/>
    </location>
</feature>
<keyword evidence="2 3" id="KW-0663">Pyridoxal phosphate</keyword>
<dbReference type="Pfam" id="PF01053">
    <property type="entry name" value="Cys_Met_Meta_PP"/>
    <property type="match status" value="1"/>
</dbReference>
<evidence type="ECO:0000313" key="6">
    <source>
        <dbReference type="Proteomes" id="UP000094455"/>
    </source>
</evidence>
<reference evidence="5 6" key="1">
    <citation type="journal article" date="2016" name="Proc. Natl. Acad. Sci. U.S.A.">
        <title>Comparative genomics of biotechnologically important yeasts.</title>
        <authorList>
            <person name="Riley R."/>
            <person name="Haridas S."/>
            <person name="Wolfe K.H."/>
            <person name="Lopes M.R."/>
            <person name="Hittinger C.T."/>
            <person name="Goeker M."/>
            <person name="Salamov A.A."/>
            <person name="Wisecaver J.H."/>
            <person name="Long T.M."/>
            <person name="Calvey C.H."/>
            <person name="Aerts A.L."/>
            <person name="Barry K.W."/>
            <person name="Choi C."/>
            <person name="Clum A."/>
            <person name="Coughlan A.Y."/>
            <person name="Deshpande S."/>
            <person name="Douglass A.P."/>
            <person name="Hanson S.J."/>
            <person name="Klenk H.-P."/>
            <person name="LaButti K.M."/>
            <person name="Lapidus A."/>
            <person name="Lindquist E.A."/>
            <person name="Lipzen A.M."/>
            <person name="Meier-Kolthoff J.P."/>
            <person name="Ohm R.A."/>
            <person name="Otillar R.P."/>
            <person name="Pangilinan J.L."/>
            <person name="Peng Y."/>
            <person name="Rokas A."/>
            <person name="Rosa C.A."/>
            <person name="Scheuner C."/>
            <person name="Sibirny A.A."/>
            <person name="Slot J.C."/>
            <person name="Stielow J.B."/>
            <person name="Sun H."/>
            <person name="Kurtzman C.P."/>
            <person name="Blackwell M."/>
            <person name="Grigoriev I.V."/>
            <person name="Jeffries T.W."/>
        </authorList>
    </citation>
    <scope>NUCLEOTIDE SEQUENCE [LARGE SCALE GENOMIC DNA]</scope>
    <source>
        <strain evidence="5 6">NRRL Y-2026</strain>
    </source>
</reference>